<keyword evidence="1" id="KW-0812">Transmembrane</keyword>
<sequence>MENYPLLAFILICALFIIQNRKYNALLTYLEQTYPTQWEQLAKNTLGDTSRSAIAANLNESLKSGMFSTLDDPKISQFKKLKTISMTICFALAVLGLTIAYMY</sequence>
<gene>
    <name evidence="2" type="ORF">ADS77_16450</name>
</gene>
<evidence type="ECO:0000313" key="3">
    <source>
        <dbReference type="Proteomes" id="UP000037848"/>
    </source>
</evidence>
<dbReference type="PATRIC" id="fig|187330.3.peg.1932"/>
<keyword evidence="1" id="KW-0472">Membrane</keyword>
<accession>A0A0N1EEY3</accession>
<keyword evidence="3" id="KW-1185">Reference proteome</keyword>
<feature type="transmembrane region" description="Helical" evidence="1">
    <location>
        <begin position="6"/>
        <end position="23"/>
    </location>
</feature>
<evidence type="ECO:0000313" key="2">
    <source>
        <dbReference type="EMBL" id="KPH59975.1"/>
    </source>
</evidence>
<reference evidence="2 3" key="1">
    <citation type="submission" date="2015-08" db="EMBL/GenBank/DDBJ databases">
        <title>Draft Genome Sequence of Pseudoalteromonas porphyrae UCD-SED14.</title>
        <authorList>
            <person name="Coil D.A."/>
            <person name="Jospin G."/>
            <person name="Lee R.D."/>
            <person name="Eisen J.A."/>
        </authorList>
    </citation>
    <scope>NUCLEOTIDE SEQUENCE [LARGE SCALE GENOMIC DNA]</scope>
    <source>
        <strain evidence="2 3">UCD-SED14</strain>
    </source>
</reference>
<protein>
    <submittedName>
        <fullName evidence="2">Uncharacterized protein</fullName>
    </submittedName>
</protein>
<comment type="caution">
    <text evidence="2">The sequence shown here is derived from an EMBL/GenBank/DDBJ whole genome shotgun (WGS) entry which is preliminary data.</text>
</comment>
<dbReference type="EMBL" id="LHPH01000022">
    <property type="protein sequence ID" value="KPH59975.1"/>
    <property type="molecule type" value="Genomic_DNA"/>
</dbReference>
<dbReference type="RefSeq" id="WP_054206078.1">
    <property type="nucleotide sequence ID" value="NZ_LHPH01000022.1"/>
</dbReference>
<keyword evidence="1" id="KW-1133">Transmembrane helix</keyword>
<organism evidence="2 3">
    <name type="scientific">Pseudoalteromonas porphyrae</name>
    <dbReference type="NCBI Taxonomy" id="187330"/>
    <lineage>
        <taxon>Bacteria</taxon>
        <taxon>Pseudomonadati</taxon>
        <taxon>Pseudomonadota</taxon>
        <taxon>Gammaproteobacteria</taxon>
        <taxon>Alteromonadales</taxon>
        <taxon>Pseudoalteromonadaceae</taxon>
        <taxon>Pseudoalteromonas</taxon>
    </lineage>
</organism>
<evidence type="ECO:0000256" key="1">
    <source>
        <dbReference type="SAM" id="Phobius"/>
    </source>
</evidence>
<feature type="transmembrane region" description="Helical" evidence="1">
    <location>
        <begin position="84"/>
        <end position="102"/>
    </location>
</feature>
<dbReference type="Proteomes" id="UP000037848">
    <property type="component" value="Unassembled WGS sequence"/>
</dbReference>
<dbReference type="AlphaFoldDB" id="A0A0N1EEY3"/>
<name>A0A0N1EEY3_9GAMM</name>
<proteinExistence type="predicted"/>
<dbReference type="OrthoDB" id="6315232at2"/>